<feature type="repeat" description="ANK" evidence="3">
    <location>
        <begin position="204"/>
        <end position="236"/>
    </location>
</feature>
<dbReference type="PRINTS" id="PR01415">
    <property type="entry name" value="ANKYRIN"/>
</dbReference>
<feature type="repeat" description="ANK" evidence="3">
    <location>
        <begin position="342"/>
        <end position="374"/>
    </location>
</feature>
<dbReference type="PANTHER" id="PTHR24198:SF165">
    <property type="entry name" value="ANKYRIN REPEAT-CONTAINING PROTEIN-RELATED"/>
    <property type="match status" value="1"/>
</dbReference>
<sequence length="507" mass="54909">MKTVIEKKQAIRNRVWALLFLLVALPVAAQQQNPFLNRDFWKADPTVEDVRREIANGHNPAEMTSSAFDGVIYSMLEKADPEVTRFLLAQEGNDIEKKTHDSRTYIHWAAYAGNAELVSWLLEQGARTDVRDSHGYTPAAFAASTGQRNTEIYNLFASHGVNLANQKSESGANLLLLNVPYMDGMEEFAYFREKGIDLAETDANGNGVFNYATRAGNIDLLKELVAAGVDYQTPNADGGNAFFFAAQGTRGHRNGLELYEYLAGLGLDPATVSKSGESAFHRVAYSDKDPEIIRFFLEHGAIANQPDAEGNTPFGNAAAGNTPEVVGILAGEVSDVDAANAAGQTALMRAVRSNNPAVVSLLIEAGADVAARDEKGNSISFYLLASFDASHPEVYDQKLAALQQAGFNLYETQAGGNTLYHLAADANSLPLLEKVAHESLDVNARNEEGMTALHIAAMKASDDALLRYLVGLGANTAIQTDFEETALDLARENERLDQNGVTLNFLN</sequence>
<proteinExistence type="predicted"/>
<accession>A4CJK9</accession>
<dbReference type="InterPro" id="IPR036770">
    <property type="entry name" value="Ankyrin_rpt-contain_sf"/>
</dbReference>
<evidence type="ECO:0000256" key="4">
    <source>
        <dbReference type="SAM" id="SignalP"/>
    </source>
</evidence>
<dbReference type="AlphaFoldDB" id="A4CJK9"/>
<feature type="repeat" description="ANK" evidence="3">
    <location>
        <begin position="101"/>
        <end position="133"/>
    </location>
</feature>
<dbReference type="Gene3D" id="1.25.40.20">
    <property type="entry name" value="Ankyrin repeat-containing domain"/>
    <property type="match status" value="2"/>
</dbReference>
<dbReference type="InterPro" id="IPR002110">
    <property type="entry name" value="Ankyrin_rpt"/>
</dbReference>
<evidence type="ECO:0000256" key="2">
    <source>
        <dbReference type="ARBA" id="ARBA00023043"/>
    </source>
</evidence>
<dbReference type="STRING" id="313596.RB2501_09445"/>
<keyword evidence="4" id="KW-0732">Signal</keyword>
<feature type="repeat" description="ANK" evidence="3">
    <location>
        <begin position="275"/>
        <end position="308"/>
    </location>
</feature>
<organism evidence="5 6">
    <name type="scientific">Robiginitalea biformata (strain ATCC BAA-864 / DSM 15991 / KCTC 12146 / HTCC2501)</name>
    <dbReference type="NCBI Taxonomy" id="313596"/>
    <lineage>
        <taxon>Bacteria</taxon>
        <taxon>Pseudomonadati</taxon>
        <taxon>Bacteroidota</taxon>
        <taxon>Flavobacteriia</taxon>
        <taxon>Flavobacteriales</taxon>
        <taxon>Flavobacteriaceae</taxon>
        <taxon>Robiginitalea</taxon>
    </lineage>
</organism>
<keyword evidence="6" id="KW-1185">Reference proteome</keyword>
<dbReference type="Proteomes" id="UP000009049">
    <property type="component" value="Chromosome"/>
</dbReference>
<dbReference type="KEGG" id="rbi:RB2501_09445"/>
<dbReference type="HOGENOM" id="CLU_562507_0_0_10"/>
<dbReference type="EMBL" id="CP001712">
    <property type="protein sequence ID" value="EAR17117.1"/>
    <property type="molecule type" value="Genomic_DNA"/>
</dbReference>
<evidence type="ECO:0000313" key="6">
    <source>
        <dbReference type="Proteomes" id="UP000009049"/>
    </source>
</evidence>
<dbReference type="PROSITE" id="PS50088">
    <property type="entry name" value="ANK_REPEAT"/>
    <property type="match status" value="5"/>
</dbReference>
<feature type="chain" id="PRO_5002667481" evidence="4">
    <location>
        <begin position="30"/>
        <end position="507"/>
    </location>
</feature>
<reference evidence="5 6" key="1">
    <citation type="journal article" date="2009" name="J. Bacteriol.">
        <title>Complete genome sequence of Robiginitalea biformata HTCC2501.</title>
        <authorList>
            <person name="Oh H.M."/>
            <person name="Giovannoni S.J."/>
            <person name="Lee K."/>
            <person name="Ferriera S."/>
            <person name="Johnson J."/>
            <person name="Cho J.C."/>
        </authorList>
    </citation>
    <scope>NUCLEOTIDE SEQUENCE [LARGE SCALE GENOMIC DNA]</scope>
    <source>
        <strain evidence="6">ATCC BAA-864 / HTCC2501 / KCTC 12146</strain>
    </source>
</reference>
<dbReference type="PANTHER" id="PTHR24198">
    <property type="entry name" value="ANKYRIN REPEAT AND PROTEIN KINASE DOMAIN-CONTAINING PROTEIN"/>
    <property type="match status" value="1"/>
</dbReference>
<evidence type="ECO:0000256" key="3">
    <source>
        <dbReference type="PROSITE-ProRule" id="PRU00023"/>
    </source>
</evidence>
<dbReference type="eggNOG" id="COG0666">
    <property type="taxonomic scope" value="Bacteria"/>
</dbReference>
<evidence type="ECO:0000313" key="5">
    <source>
        <dbReference type="EMBL" id="EAR17117.1"/>
    </source>
</evidence>
<dbReference type="OrthoDB" id="2575953at2"/>
<dbReference type="Pfam" id="PF12796">
    <property type="entry name" value="Ank_2"/>
    <property type="match status" value="2"/>
</dbReference>
<dbReference type="PROSITE" id="PS50297">
    <property type="entry name" value="ANK_REP_REGION"/>
    <property type="match status" value="3"/>
</dbReference>
<name>A4CJK9_ROBBH</name>
<dbReference type="SUPFAM" id="SSF48403">
    <property type="entry name" value="Ankyrin repeat"/>
    <property type="match status" value="2"/>
</dbReference>
<protein>
    <submittedName>
        <fullName evidence="5">Uncharacterized protein</fullName>
    </submittedName>
</protein>
<dbReference type="Pfam" id="PF13857">
    <property type="entry name" value="Ank_5"/>
    <property type="match status" value="1"/>
</dbReference>
<evidence type="ECO:0000256" key="1">
    <source>
        <dbReference type="ARBA" id="ARBA00022737"/>
    </source>
</evidence>
<feature type="signal peptide" evidence="4">
    <location>
        <begin position="1"/>
        <end position="29"/>
    </location>
</feature>
<keyword evidence="2 3" id="KW-0040">ANK repeat</keyword>
<keyword evidence="1" id="KW-0677">Repeat</keyword>
<feature type="repeat" description="ANK" evidence="3">
    <location>
        <begin position="448"/>
        <end position="481"/>
    </location>
</feature>
<gene>
    <name evidence="5" type="ordered locus">RB2501_09445</name>
</gene>
<dbReference type="SMART" id="SM00248">
    <property type="entry name" value="ANK"/>
    <property type="match status" value="8"/>
</dbReference>
<dbReference type="RefSeq" id="WP_015753872.1">
    <property type="nucleotide sequence ID" value="NC_013222.1"/>
</dbReference>